<reference evidence="1" key="1">
    <citation type="submission" date="2022-03" db="EMBL/GenBank/DDBJ databases">
        <title>A functionally conserved STORR gene fusion in Papaver species that diverged 16.8 million years ago.</title>
        <authorList>
            <person name="Catania T."/>
        </authorList>
    </citation>
    <scope>NUCLEOTIDE SEQUENCE</scope>
    <source>
        <strain evidence="1">S-191538</strain>
    </source>
</reference>
<dbReference type="Proteomes" id="UP001177140">
    <property type="component" value="Unassembled WGS sequence"/>
</dbReference>
<evidence type="ECO:0000313" key="1">
    <source>
        <dbReference type="EMBL" id="MCL7021842.1"/>
    </source>
</evidence>
<comment type="caution">
    <text evidence="1">The sequence shown here is derived from an EMBL/GenBank/DDBJ whole genome shotgun (WGS) entry which is preliminary data.</text>
</comment>
<proteinExistence type="predicted"/>
<name>A0AA41UW14_PAPNU</name>
<keyword evidence="2" id="KW-1185">Reference proteome</keyword>
<accession>A0AA41UW14</accession>
<evidence type="ECO:0008006" key="3">
    <source>
        <dbReference type="Google" id="ProtNLM"/>
    </source>
</evidence>
<dbReference type="PANTHER" id="PTHR46328:SF27">
    <property type="entry name" value="OS12G0287500 PROTEIN"/>
    <property type="match status" value="1"/>
</dbReference>
<dbReference type="AlphaFoldDB" id="A0AA41UW14"/>
<dbReference type="EMBL" id="JAJJMA010005326">
    <property type="protein sequence ID" value="MCL7021842.1"/>
    <property type="molecule type" value="Genomic_DNA"/>
</dbReference>
<evidence type="ECO:0000313" key="2">
    <source>
        <dbReference type="Proteomes" id="UP001177140"/>
    </source>
</evidence>
<sequence length="151" mass="17716">MDGRDNIPLWDLNASLDNIIDEDDSHILSHNDNEEIEDEMLVEDEDLVDNSNDMAAHYILRKGMTFELDDVLYRLYNYYARRTGFSIRKGHFKKSSNGEIRKKGTSLFKRRLQAKTQKRYASKGTLSVTDRMHGSYTMHCQRWNVGCNKIY</sequence>
<dbReference type="PANTHER" id="PTHR46328">
    <property type="entry name" value="FAR-RED IMPAIRED RESPONSIVE (FAR1) FAMILY PROTEIN-RELATED"/>
    <property type="match status" value="1"/>
</dbReference>
<organism evidence="1 2">
    <name type="scientific">Papaver nudicaule</name>
    <name type="common">Iceland poppy</name>
    <dbReference type="NCBI Taxonomy" id="74823"/>
    <lineage>
        <taxon>Eukaryota</taxon>
        <taxon>Viridiplantae</taxon>
        <taxon>Streptophyta</taxon>
        <taxon>Embryophyta</taxon>
        <taxon>Tracheophyta</taxon>
        <taxon>Spermatophyta</taxon>
        <taxon>Magnoliopsida</taxon>
        <taxon>Ranunculales</taxon>
        <taxon>Papaveraceae</taxon>
        <taxon>Papaveroideae</taxon>
        <taxon>Papaver</taxon>
    </lineage>
</organism>
<protein>
    <recommendedName>
        <fullName evidence="3">FAR1 domain-containing protein</fullName>
    </recommendedName>
</protein>
<gene>
    <name evidence="1" type="ORF">MKW94_016377</name>
</gene>